<dbReference type="PANTHER" id="PTHR14096">
    <property type="entry name" value="APOLIPOPROTEIN L"/>
    <property type="match status" value="1"/>
</dbReference>
<feature type="coiled-coil region" evidence="2">
    <location>
        <begin position="309"/>
        <end position="336"/>
    </location>
</feature>
<dbReference type="AlphaFoldDB" id="A0A452UPX8"/>
<dbReference type="Pfam" id="PF05461">
    <property type="entry name" value="ApoL"/>
    <property type="match status" value="1"/>
</dbReference>
<dbReference type="OMA" id="NDHEAWE"/>
<dbReference type="KEGG" id="umr:103676430"/>
<proteinExistence type="inferred from homology"/>
<dbReference type="PANTHER" id="PTHR14096:SF27">
    <property type="entry name" value="APOLIPOPROTEIN L2"/>
    <property type="match status" value="1"/>
</dbReference>
<dbReference type="GO" id="GO:0005576">
    <property type="term" value="C:extracellular region"/>
    <property type="evidence" value="ECO:0007669"/>
    <property type="project" value="InterPro"/>
</dbReference>
<dbReference type="GO" id="GO:0016020">
    <property type="term" value="C:membrane"/>
    <property type="evidence" value="ECO:0007669"/>
    <property type="project" value="TreeGrafter"/>
</dbReference>
<dbReference type="Ensembl" id="ENSUMAT00000027238.1">
    <property type="protein sequence ID" value="ENSUMAP00000022975.1"/>
    <property type="gene ID" value="ENSUMAG00000016774.1"/>
</dbReference>
<gene>
    <name evidence="3" type="primary">LOC103676429</name>
</gene>
<dbReference type="OrthoDB" id="6363454at2759"/>
<keyword evidence="2" id="KW-0175">Coiled coil</keyword>
<organism evidence="3">
    <name type="scientific">Ursus maritimus</name>
    <name type="common">Polar bear</name>
    <name type="synonym">Thalarctos maritimus</name>
    <dbReference type="NCBI Taxonomy" id="29073"/>
    <lineage>
        <taxon>Eukaryota</taxon>
        <taxon>Metazoa</taxon>
        <taxon>Chordata</taxon>
        <taxon>Craniata</taxon>
        <taxon>Vertebrata</taxon>
        <taxon>Euteleostomi</taxon>
        <taxon>Mammalia</taxon>
        <taxon>Eutheria</taxon>
        <taxon>Laurasiatheria</taxon>
        <taxon>Carnivora</taxon>
        <taxon>Caniformia</taxon>
        <taxon>Ursidae</taxon>
        <taxon>Ursus</taxon>
    </lineage>
</organism>
<feature type="coiled-coil region" evidence="2">
    <location>
        <begin position="49"/>
        <end position="114"/>
    </location>
</feature>
<sequence length="339" mass="36467">MTSGAHGLSPESEALVEEVIESFQNSVSREELHFLLTDHEAWDRFVAEATLSREEADTLREALNELEGAMDMEVKDKLARERFLSVFPQLKLDLEERIRKLRELADDVDRLHKNCTISKIVAGSAGAASGILTILGLGLAPITAGASLTLLATGAGLGAAAAVTEVSTSIVEYSSESSAKAQASQLTSAEFDKGDVFAKVLRDCIPQISSLTGKCIQALQNIAKNARAIKLARVKPRLVVNARRVMTARSVSVRSGRQVKKAFGGTALAMSKGARIMGAATAGLFLAMDVYNLVKDSSHLKEGAKAESGQELRQDARELERKLEELTKIYESLTEGPTP</sequence>
<reference evidence="3" key="1">
    <citation type="submission" date="2019-03" db="UniProtKB">
        <authorList>
            <consortium name="Ensembl"/>
        </authorList>
    </citation>
    <scope>IDENTIFICATION</scope>
</reference>
<dbReference type="GO" id="GO:0006869">
    <property type="term" value="P:lipid transport"/>
    <property type="evidence" value="ECO:0007669"/>
    <property type="project" value="InterPro"/>
</dbReference>
<name>A0A452UPX8_URSMA</name>
<dbReference type="GeneTree" id="ENSGT01030000234599"/>
<dbReference type="GO" id="GO:0008289">
    <property type="term" value="F:lipid binding"/>
    <property type="evidence" value="ECO:0007669"/>
    <property type="project" value="InterPro"/>
</dbReference>
<dbReference type="InterPro" id="IPR008405">
    <property type="entry name" value="ApoL"/>
</dbReference>
<dbReference type="GO" id="GO:0042157">
    <property type="term" value="P:lipoprotein metabolic process"/>
    <property type="evidence" value="ECO:0007669"/>
    <property type="project" value="InterPro"/>
</dbReference>
<evidence type="ECO:0000256" key="1">
    <source>
        <dbReference type="ARBA" id="ARBA00010090"/>
    </source>
</evidence>
<protein>
    <submittedName>
        <fullName evidence="3">Apolipoprotein L3-like</fullName>
    </submittedName>
</protein>
<dbReference type="RefSeq" id="XP_008703830.2">
    <property type="nucleotide sequence ID" value="XM_008705608.2"/>
</dbReference>
<comment type="similarity">
    <text evidence="1">Belongs to the apolipoprotein L family.</text>
</comment>
<evidence type="ECO:0000313" key="3">
    <source>
        <dbReference type="Ensembl" id="ENSUMAP00000022975"/>
    </source>
</evidence>
<evidence type="ECO:0000256" key="2">
    <source>
        <dbReference type="SAM" id="Coils"/>
    </source>
</evidence>
<accession>A0A452UPX8</accession>